<gene>
    <name evidence="2" type="ORF">DPMN_158799</name>
</gene>
<evidence type="ECO:0000313" key="2">
    <source>
        <dbReference type="EMBL" id="KAH3780974.1"/>
    </source>
</evidence>
<sequence length="136" mass="14900">MQRNLIHGETQMLTIVVIPIVAPIIMVHSVITVAPTIMVHSVITVAPTIMVHIGVFVAIIIMATNFIIVTLTCLKAHHRGTIQEGLDMTMDTVNEVVVNTVVVNKVKVNEVEPYREVEKVDRSDVGFGMSTVGVKM</sequence>
<reference evidence="2" key="1">
    <citation type="journal article" date="2019" name="bioRxiv">
        <title>The Genome of the Zebra Mussel, Dreissena polymorpha: A Resource for Invasive Species Research.</title>
        <authorList>
            <person name="McCartney M.A."/>
            <person name="Auch B."/>
            <person name="Kono T."/>
            <person name="Mallez S."/>
            <person name="Zhang Y."/>
            <person name="Obille A."/>
            <person name="Becker A."/>
            <person name="Abrahante J.E."/>
            <person name="Garbe J."/>
            <person name="Badalamenti J.P."/>
            <person name="Herman A."/>
            <person name="Mangelson H."/>
            <person name="Liachko I."/>
            <person name="Sullivan S."/>
            <person name="Sone E.D."/>
            <person name="Koren S."/>
            <person name="Silverstein K.A.T."/>
            <person name="Beckman K.B."/>
            <person name="Gohl D.M."/>
        </authorList>
    </citation>
    <scope>NUCLEOTIDE SEQUENCE</scope>
    <source>
        <strain evidence="2">Duluth1</strain>
        <tissue evidence="2">Whole animal</tissue>
    </source>
</reference>
<organism evidence="2 3">
    <name type="scientific">Dreissena polymorpha</name>
    <name type="common">Zebra mussel</name>
    <name type="synonym">Mytilus polymorpha</name>
    <dbReference type="NCBI Taxonomy" id="45954"/>
    <lineage>
        <taxon>Eukaryota</taxon>
        <taxon>Metazoa</taxon>
        <taxon>Spiralia</taxon>
        <taxon>Lophotrochozoa</taxon>
        <taxon>Mollusca</taxon>
        <taxon>Bivalvia</taxon>
        <taxon>Autobranchia</taxon>
        <taxon>Heteroconchia</taxon>
        <taxon>Euheterodonta</taxon>
        <taxon>Imparidentia</taxon>
        <taxon>Neoheterodontei</taxon>
        <taxon>Myida</taxon>
        <taxon>Dreissenoidea</taxon>
        <taxon>Dreissenidae</taxon>
        <taxon>Dreissena</taxon>
    </lineage>
</organism>
<keyword evidence="3" id="KW-1185">Reference proteome</keyword>
<reference evidence="2" key="2">
    <citation type="submission" date="2020-11" db="EMBL/GenBank/DDBJ databases">
        <authorList>
            <person name="McCartney M.A."/>
            <person name="Auch B."/>
            <person name="Kono T."/>
            <person name="Mallez S."/>
            <person name="Becker A."/>
            <person name="Gohl D.M."/>
            <person name="Silverstein K.A.T."/>
            <person name="Koren S."/>
            <person name="Bechman K.B."/>
            <person name="Herman A."/>
            <person name="Abrahante J.E."/>
            <person name="Garbe J."/>
        </authorList>
    </citation>
    <scope>NUCLEOTIDE SEQUENCE</scope>
    <source>
        <strain evidence="2">Duluth1</strain>
        <tissue evidence="2">Whole animal</tissue>
    </source>
</reference>
<proteinExistence type="predicted"/>
<accession>A0A9D4EKF5</accession>
<name>A0A9D4EKF5_DREPO</name>
<feature type="transmembrane region" description="Helical" evidence="1">
    <location>
        <begin position="12"/>
        <end position="37"/>
    </location>
</feature>
<protein>
    <submittedName>
        <fullName evidence="2">Uncharacterized protein</fullName>
    </submittedName>
</protein>
<dbReference type="EMBL" id="JAIWYP010000008">
    <property type="protein sequence ID" value="KAH3780974.1"/>
    <property type="molecule type" value="Genomic_DNA"/>
</dbReference>
<evidence type="ECO:0000256" key="1">
    <source>
        <dbReference type="SAM" id="Phobius"/>
    </source>
</evidence>
<keyword evidence="1" id="KW-0472">Membrane</keyword>
<keyword evidence="1" id="KW-0812">Transmembrane</keyword>
<dbReference type="AlphaFoldDB" id="A0A9D4EKF5"/>
<keyword evidence="1" id="KW-1133">Transmembrane helix</keyword>
<comment type="caution">
    <text evidence="2">The sequence shown here is derived from an EMBL/GenBank/DDBJ whole genome shotgun (WGS) entry which is preliminary data.</text>
</comment>
<dbReference type="Proteomes" id="UP000828390">
    <property type="component" value="Unassembled WGS sequence"/>
</dbReference>
<feature type="transmembrane region" description="Helical" evidence="1">
    <location>
        <begin position="49"/>
        <end position="74"/>
    </location>
</feature>
<evidence type="ECO:0000313" key="3">
    <source>
        <dbReference type="Proteomes" id="UP000828390"/>
    </source>
</evidence>